<gene>
    <name evidence="3" type="ORF">MARA_18430</name>
</gene>
<dbReference type="GO" id="GO:0004519">
    <property type="term" value="F:endonuclease activity"/>
    <property type="evidence" value="ECO:0007669"/>
    <property type="project" value="InterPro"/>
</dbReference>
<dbReference type="GO" id="GO:0003676">
    <property type="term" value="F:nucleic acid binding"/>
    <property type="evidence" value="ECO:0007669"/>
    <property type="project" value="InterPro"/>
</dbReference>
<dbReference type="EMBL" id="AP022593">
    <property type="protein sequence ID" value="BBY48375.1"/>
    <property type="molecule type" value="Genomic_DNA"/>
</dbReference>
<organism evidence="3 4">
    <name type="scientific">Mycolicibacterium arabiense</name>
    <dbReference type="NCBI Taxonomy" id="1286181"/>
    <lineage>
        <taxon>Bacteria</taxon>
        <taxon>Bacillati</taxon>
        <taxon>Actinomycetota</taxon>
        <taxon>Actinomycetes</taxon>
        <taxon>Mycobacteriales</taxon>
        <taxon>Mycobacteriaceae</taxon>
        <taxon>Mycolicibacterium</taxon>
    </lineage>
</organism>
<reference evidence="3 4" key="1">
    <citation type="journal article" date="2019" name="Emerg. Microbes Infect.">
        <title>Comprehensive subspecies identification of 175 nontuberculous mycobacteria species based on 7547 genomic profiles.</title>
        <authorList>
            <person name="Matsumoto Y."/>
            <person name="Kinjo T."/>
            <person name="Motooka D."/>
            <person name="Nabeya D."/>
            <person name="Jung N."/>
            <person name="Uechi K."/>
            <person name="Horii T."/>
            <person name="Iida T."/>
            <person name="Fujita J."/>
            <person name="Nakamura S."/>
        </authorList>
    </citation>
    <scope>NUCLEOTIDE SEQUENCE [LARGE SCALE GENOMIC DNA]</scope>
    <source>
        <strain evidence="3 4">JCM 18538</strain>
    </source>
</reference>
<dbReference type="GO" id="GO:0008270">
    <property type="term" value="F:zinc ion binding"/>
    <property type="evidence" value="ECO:0007669"/>
    <property type="project" value="InterPro"/>
</dbReference>
<feature type="compositionally biased region" description="Basic and acidic residues" evidence="1">
    <location>
        <begin position="51"/>
        <end position="66"/>
    </location>
</feature>
<dbReference type="Proteomes" id="UP000467428">
    <property type="component" value="Chromosome"/>
</dbReference>
<evidence type="ECO:0000259" key="2">
    <source>
        <dbReference type="Pfam" id="PF01844"/>
    </source>
</evidence>
<dbReference type="Pfam" id="PF01844">
    <property type="entry name" value="HNH"/>
    <property type="match status" value="1"/>
</dbReference>
<dbReference type="RefSeq" id="WP_308215020.1">
    <property type="nucleotide sequence ID" value="NZ_AP022593.1"/>
</dbReference>
<geneLocation type="plasmid" evidence="4">
    <name>pjcm18538 dna</name>
</geneLocation>
<dbReference type="AlphaFoldDB" id="A0A7I7RXC2"/>
<evidence type="ECO:0000313" key="3">
    <source>
        <dbReference type="EMBL" id="BBY48375.1"/>
    </source>
</evidence>
<dbReference type="InterPro" id="IPR002711">
    <property type="entry name" value="HNH"/>
</dbReference>
<evidence type="ECO:0000313" key="4">
    <source>
        <dbReference type="Proteomes" id="UP000467428"/>
    </source>
</evidence>
<dbReference type="KEGG" id="marz:MARA_18430"/>
<evidence type="ECO:0000256" key="1">
    <source>
        <dbReference type="SAM" id="MobiDB-lite"/>
    </source>
</evidence>
<protein>
    <recommendedName>
        <fullName evidence="2">HNH domain-containing protein</fullName>
    </recommendedName>
</protein>
<accession>A0A7I7RXC2</accession>
<name>A0A7I7RXC2_9MYCO</name>
<feature type="domain" description="HNH" evidence="2">
    <location>
        <begin position="46"/>
        <end position="82"/>
    </location>
</feature>
<proteinExistence type="predicted"/>
<dbReference type="Gene3D" id="1.10.30.50">
    <property type="match status" value="1"/>
</dbReference>
<sequence length="95" mass="10472">MIPIPFATKAIRDQARRRVAQRVRAGEPCCFCAAPVDLTVPWPDPWSFVVDHHTPTSHGGHDHGDNQLRPAHKQCNERRGNQPDGTVGRNSGTLG</sequence>
<keyword evidence="4" id="KW-1185">Reference proteome</keyword>
<feature type="region of interest" description="Disordered" evidence="1">
    <location>
        <begin position="51"/>
        <end position="95"/>
    </location>
</feature>